<sequence>MANDEREVHGIDAMNRKRNINRIIATIIFILGAPVFIVMVLVFMFGFAMYQGQG</sequence>
<gene>
    <name evidence="2" type="ORF">R54876_GBNLAHCA_01509</name>
</gene>
<accession>A0ABP0EU14</accession>
<proteinExistence type="predicted"/>
<evidence type="ECO:0000256" key="1">
    <source>
        <dbReference type="SAM" id="Phobius"/>
    </source>
</evidence>
<reference evidence="2 3" key="1">
    <citation type="submission" date="2024-01" db="EMBL/GenBank/DDBJ databases">
        <authorList>
            <person name="Botero Cardona J."/>
        </authorList>
    </citation>
    <scope>NUCLEOTIDE SEQUENCE [LARGE SCALE GENOMIC DNA]</scope>
    <source>
        <strain evidence="2 3">LMG 33000</strain>
    </source>
</reference>
<dbReference type="RefSeq" id="WP_349642456.1">
    <property type="nucleotide sequence ID" value="NZ_CAWVOH010000005.1"/>
</dbReference>
<keyword evidence="3" id="KW-1185">Reference proteome</keyword>
<name>A0ABP0EU14_9LACO</name>
<keyword evidence="1" id="KW-0472">Membrane</keyword>
<comment type="caution">
    <text evidence="2">The sequence shown here is derived from an EMBL/GenBank/DDBJ whole genome shotgun (WGS) entry which is preliminary data.</text>
</comment>
<evidence type="ECO:0000313" key="2">
    <source>
        <dbReference type="EMBL" id="CAK8054912.1"/>
    </source>
</evidence>
<keyword evidence="1" id="KW-1133">Transmembrane helix</keyword>
<dbReference type="Proteomes" id="UP001314241">
    <property type="component" value="Unassembled WGS sequence"/>
</dbReference>
<dbReference type="EMBL" id="CAWVOH010000005">
    <property type="protein sequence ID" value="CAK8054912.1"/>
    <property type="molecule type" value="Genomic_DNA"/>
</dbReference>
<evidence type="ECO:0000313" key="3">
    <source>
        <dbReference type="Proteomes" id="UP001314241"/>
    </source>
</evidence>
<keyword evidence="1" id="KW-0812">Transmembrane</keyword>
<organism evidence="2 3">
    <name type="scientific">Eupransor demetentiae</name>
    <dbReference type="NCBI Taxonomy" id="3109584"/>
    <lineage>
        <taxon>Bacteria</taxon>
        <taxon>Bacillati</taxon>
        <taxon>Bacillota</taxon>
        <taxon>Bacilli</taxon>
        <taxon>Lactobacillales</taxon>
        <taxon>Lactobacillaceae</taxon>
        <taxon>Eupransor</taxon>
    </lineage>
</organism>
<protein>
    <submittedName>
        <fullName evidence="2">Uncharacterized protein</fullName>
    </submittedName>
</protein>
<feature type="transmembrane region" description="Helical" evidence="1">
    <location>
        <begin position="23"/>
        <end position="50"/>
    </location>
</feature>